<organism evidence="7 8">
    <name type="scientific">Lampropedia hyalina DSM 16112</name>
    <dbReference type="NCBI Taxonomy" id="1122156"/>
    <lineage>
        <taxon>Bacteria</taxon>
        <taxon>Pseudomonadati</taxon>
        <taxon>Pseudomonadota</taxon>
        <taxon>Betaproteobacteria</taxon>
        <taxon>Burkholderiales</taxon>
        <taxon>Comamonadaceae</taxon>
        <taxon>Lampropedia</taxon>
    </lineage>
</organism>
<dbReference type="AlphaFoldDB" id="A0A1M5ET76"/>
<dbReference type="GO" id="GO:0009254">
    <property type="term" value="P:peptidoglycan turnover"/>
    <property type="evidence" value="ECO:0007669"/>
    <property type="project" value="InterPro"/>
</dbReference>
<keyword evidence="3" id="KW-0456">Lyase</keyword>
<proteinExistence type="predicted"/>
<keyword evidence="8" id="KW-1185">Reference proteome</keyword>
<dbReference type="OrthoDB" id="9783686at2"/>
<dbReference type="InterPro" id="IPR005300">
    <property type="entry name" value="MltA_B"/>
</dbReference>
<dbReference type="SMART" id="SM00925">
    <property type="entry name" value="MltA"/>
    <property type="match status" value="1"/>
</dbReference>
<dbReference type="CDD" id="cd14485">
    <property type="entry name" value="mltA_like_LT_A"/>
    <property type="match status" value="1"/>
</dbReference>
<dbReference type="GO" id="GO:0004553">
    <property type="term" value="F:hydrolase activity, hydrolyzing O-glycosyl compounds"/>
    <property type="evidence" value="ECO:0007669"/>
    <property type="project" value="InterPro"/>
</dbReference>
<protein>
    <recommendedName>
        <fullName evidence="2">peptidoglycan lytic exotransglycosylase</fullName>
        <ecNumber evidence="2">4.2.2.n1</ecNumber>
    </recommendedName>
    <alternativeName>
        <fullName evidence="5">Murein hydrolase A</fullName>
    </alternativeName>
</protein>
<dbReference type="GO" id="GO:0008933">
    <property type="term" value="F:peptidoglycan lytic transglycosylase activity"/>
    <property type="evidence" value="ECO:0007669"/>
    <property type="project" value="TreeGrafter"/>
</dbReference>
<evidence type="ECO:0000256" key="3">
    <source>
        <dbReference type="ARBA" id="ARBA00023239"/>
    </source>
</evidence>
<dbReference type="CDD" id="cd14668">
    <property type="entry name" value="mlta_B"/>
    <property type="match status" value="1"/>
</dbReference>
<dbReference type="PIRSF" id="PIRSF019422">
    <property type="entry name" value="MltA"/>
    <property type="match status" value="1"/>
</dbReference>
<dbReference type="InterPro" id="IPR036908">
    <property type="entry name" value="RlpA-like_sf"/>
</dbReference>
<dbReference type="PANTHER" id="PTHR30124">
    <property type="entry name" value="MEMBRANE-BOUND LYTIC MUREIN TRANSGLYCOSYLASE A"/>
    <property type="match status" value="1"/>
</dbReference>
<dbReference type="EMBL" id="FQUZ01000045">
    <property type="protein sequence ID" value="SHF82445.1"/>
    <property type="molecule type" value="Genomic_DNA"/>
</dbReference>
<evidence type="ECO:0000259" key="6">
    <source>
        <dbReference type="SMART" id="SM00925"/>
    </source>
</evidence>
<dbReference type="RefSeq" id="WP_084523326.1">
    <property type="nucleotide sequence ID" value="NZ_FQUZ01000045.1"/>
</dbReference>
<dbReference type="SUPFAM" id="SSF50685">
    <property type="entry name" value="Barwin-like endoglucanases"/>
    <property type="match status" value="1"/>
</dbReference>
<dbReference type="InterPro" id="IPR010611">
    <property type="entry name" value="3D_dom"/>
</dbReference>
<feature type="domain" description="Lytic transglycosylase MltA" evidence="6">
    <location>
        <begin position="151"/>
        <end position="290"/>
    </location>
</feature>
<dbReference type="GO" id="GO:0019867">
    <property type="term" value="C:outer membrane"/>
    <property type="evidence" value="ECO:0007669"/>
    <property type="project" value="InterPro"/>
</dbReference>
<sequence length="394" mass="43757">MTSPKPLSFSTLFSSRLSLALLLSLLAILAGCSSKPPRAPDTLHPVSSLPRLESNPIGPSVNREASLWTPVPWSDLPGFDADNLSDAWPAWMHSCERATSNWLSVCTQVRQLTKASDAEKKAWMRNALQPYLVRKNDGNAVGMLTSYYEPVMDAARRPGNGFNVPLYRLPTGYKGVGEWFTREQIEGSASVQPFLQGREIAWLKDPVDAMVLHIQGSGRLNLREPDGRVVQVRVAFAGTNNQPYKSIGRWLLDRDLIRDASWPGIKQWVRNNPGRVQEMLWSNPRYVFFKEEALPAHEQANGPRGAQGVPLTPQRSIAVDRRSIPYGTPVWLMTAGATLNEKRLVLAQDTGSAIVGAVRADYFAGWGEEAGNVAGRVKQDLYLWTFWPKNVALP</sequence>
<evidence type="ECO:0000256" key="4">
    <source>
        <dbReference type="ARBA" id="ARBA00023316"/>
    </source>
</evidence>
<dbReference type="GO" id="GO:0071555">
    <property type="term" value="P:cell wall organization"/>
    <property type="evidence" value="ECO:0007669"/>
    <property type="project" value="UniProtKB-KW"/>
</dbReference>
<reference evidence="7 8" key="1">
    <citation type="submission" date="2016-11" db="EMBL/GenBank/DDBJ databases">
        <authorList>
            <person name="Jaros S."/>
            <person name="Januszkiewicz K."/>
            <person name="Wedrychowicz H."/>
        </authorList>
    </citation>
    <scope>NUCLEOTIDE SEQUENCE [LARGE SCALE GENOMIC DNA]</scope>
    <source>
        <strain evidence="7 8">DSM 16112</strain>
    </source>
</reference>
<name>A0A1M5ET76_9BURK</name>
<dbReference type="PROSITE" id="PS51257">
    <property type="entry name" value="PROKAR_LIPOPROTEIN"/>
    <property type="match status" value="1"/>
</dbReference>
<dbReference type="Pfam" id="PF03562">
    <property type="entry name" value="MltA"/>
    <property type="match status" value="1"/>
</dbReference>
<comment type="catalytic activity">
    <reaction evidence="1">
        <text>Exolytic cleavage of the (1-&gt;4)-beta-glycosidic linkage between N-acetylmuramic acid (MurNAc) and N-acetylglucosamine (GlcNAc) residues in peptidoglycan, from either the reducing or the non-reducing ends of the peptidoglycan chains, with concomitant formation of a 1,6-anhydrobond in the MurNAc residue.</text>
        <dbReference type="EC" id="4.2.2.n1"/>
    </reaction>
</comment>
<dbReference type="EC" id="4.2.2.n1" evidence="2"/>
<evidence type="ECO:0000256" key="2">
    <source>
        <dbReference type="ARBA" id="ARBA00012587"/>
    </source>
</evidence>
<evidence type="ECO:0000313" key="8">
    <source>
        <dbReference type="Proteomes" id="UP000184327"/>
    </source>
</evidence>
<accession>A0A1M5ET76</accession>
<dbReference type="Proteomes" id="UP000184327">
    <property type="component" value="Unassembled WGS sequence"/>
</dbReference>
<evidence type="ECO:0000256" key="5">
    <source>
        <dbReference type="ARBA" id="ARBA00030918"/>
    </source>
</evidence>
<dbReference type="Gene3D" id="2.40.240.50">
    <property type="entry name" value="Barwin-like endoglucanases"/>
    <property type="match status" value="1"/>
</dbReference>
<keyword evidence="4" id="KW-0961">Cell wall biogenesis/degradation</keyword>
<gene>
    <name evidence="7" type="ORF">SAMN02745117_02661</name>
</gene>
<dbReference type="Gene3D" id="2.40.40.10">
    <property type="entry name" value="RlpA-like domain"/>
    <property type="match status" value="2"/>
</dbReference>
<dbReference type="PANTHER" id="PTHR30124:SF0">
    <property type="entry name" value="MEMBRANE-BOUND LYTIC MUREIN TRANSGLYCOSYLASE A"/>
    <property type="match status" value="1"/>
</dbReference>
<dbReference type="Pfam" id="PF06725">
    <property type="entry name" value="3D"/>
    <property type="match status" value="1"/>
</dbReference>
<dbReference type="GO" id="GO:0009253">
    <property type="term" value="P:peptidoglycan catabolic process"/>
    <property type="evidence" value="ECO:0007669"/>
    <property type="project" value="TreeGrafter"/>
</dbReference>
<evidence type="ECO:0000313" key="7">
    <source>
        <dbReference type="EMBL" id="SHF82445.1"/>
    </source>
</evidence>
<dbReference type="InterPro" id="IPR026044">
    <property type="entry name" value="MltA"/>
</dbReference>
<evidence type="ECO:0000256" key="1">
    <source>
        <dbReference type="ARBA" id="ARBA00001420"/>
    </source>
</evidence>